<dbReference type="PRINTS" id="PR00032">
    <property type="entry name" value="HTHARAC"/>
</dbReference>
<organism evidence="5 6">
    <name type="scientific">Myroides phaeus</name>
    <dbReference type="NCBI Taxonomy" id="702745"/>
    <lineage>
        <taxon>Bacteria</taxon>
        <taxon>Pseudomonadati</taxon>
        <taxon>Bacteroidota</taxon>
        <taxon>Flavobacteriia</taxon>
        <taxon>Flavobacteriales</taxon>
        <taxon>Flavobacteriaceae</taxon>
        <taxon>Myroides</taxon>
    </lineage>
</organism>
<protein>
    <submittedName>
        <fullName evidence="5">AraC-type DNA-binding protein</fullName>
    </submittedName>
</protein>
<evidence type="ECO:0000313" key="5">
    <source>
        <dbReference type="EMBL" id="SDH67879.1"/>
    </source>
</evidence>
<accession>A0A1G8EDV7</accession>
<dbReference type="Pfam" id="PF12833">
    <property type="entry name" value="HTH_18"/>
    <property type="match status" value="1"/>
</dbReference>
<dbReference type="Gene3D" id="1.10.10.60">
    <property type="entry name" value="Homeodomain-like"/>
    <property type="match status" value="1"/>
</dbReference>
<evidence type="ECO:0000256" key="3">
    <source>
        <dbReference type="ARBA" id="ARBA00023163"/>
    </source>
</evidence>
<dbReference type="PANTHER" id="PTHR43280">
    <property type="entry name" value="ARAC-FAMILY TRANSCRIPTIONAL REGULATOR"/>
    <property type="match status" value="1"/>
</dbReference>
<dbReference type="AlphaFoldDB" id="A0A1G8EDV7"/>
<dbReference type="RefSeq" id="WP_090408177.1">
    <property type="nucleotide sequence ID" value="NZ_FNDQ01000010.1"/>
</dbReference>
<dbReference type="EMBL" id="FNDQ01000010">
    <property type="protein sequence ID" value="SDH67879.1"/>
    <property type="molecule type" value="Genomic_DNA"/>
</dbReference>
<dbReference type="GO" id="GO:0043565">
    <property type="term" value="F:sequence-specific DNA binding"/>
    <property type="evidence" value="ECO:0007669"/>
    <property type="project" value="InterPro"/>
</dbReference>
<gene>
    <name evidence="5" type="ORF">SAMN05421818_11053</name>
</gene>
<dbReference type="Proteomes" id="UP000243588">
    <property type="component" value="Unassembled WGS sequence"/>
</dbReference>
<dbReference type="STRING" id="702745.SAMN05421818_11053"/>
<proteinExistence type="predicted"/>
<dbReference type="SMART" id="SM00342">
    <property type="entry name" value="HTH_ARAC"/>
    <property type="match status" value="1"/>
</dbReference>
<evidence type="ECO:0000256" key="1">
    <source>
        <dbReference type="ARBA" id="ARBA00023015"/>
    </source>
</evidence>
<dbReference type="InterPro" id="IPR020449">
    <property type="entry name" value="Tscrpt_reg_AraC-type_HTH"/>
</dbReference>
<dbReference type="PANTHER" id="PTHR43280:SF32">
    <property type="entry name" value="TRANSCRIPTIONAL REGULATORY PROTEIN"/>
    <property type="match status" value="1"/>
</dbReference>
<name>A0A1G8EDV7_9FLAO</name>
<reference evidence="6" key="1">
    <citation type="submission" date="2016-10" db="EMBL/GenBank/DDBJ databases">
        <authorList>
            <person name="Varghese N."/>
            <person name="Submissions S."/>
        </authorList>
    </citation>
    <scope>NUCLEOTIDE SEQUENCE [LARGE SCALE GENOMIC DNA]</scope>
    <source>
        <strain evidence="6">DSM 23313</strain>
    </source>
</reference>
<evidence type="ECO:0000313" key="6">
    <source>
        <dbReference type="Proteomes" id="UP000243588"/>
    </source>
</evidence>
<keyword evidence="2 5" id="KW-0238">DNA-binding</keyword>
<evidence type="ECO:0000256" key="2">
    <source>
        <dbReference type="ARBA" id="ARBA00023125"/>
    </source>
</evidence>
<keyword evidence="6" id="KW-1185">Reference proteome</keyword>
<evidence type="ECO:0000259" key="4">
    <source>
        <dbReference type="PROSITE" id="PS01124"/>
    </source>
</evidence>
<sequence length="285" mass="33959">MPQNKVIKVQMFDKNIPIELYSIEDATELFDFDYHYQYNFYQIFWFTEVENSQQQIDFQSYPIKPQEIWIIYPGQVQFFNPTGIKGYYLAIDKDYFNRIIHHQLKENTFKLPPPLHFHVSEDKVSLFTSLLNLVALEWNGQKRTEVLEKYLELSLIHIQDLERLSDAYSPKDTRVFQLLEMIEDNYTKERSNDFYAQKIALSVKRMNEILVNTTNATLSQHLQYRLLLEAKRLIGYSDLNISEISADLGFSEVNYFNRFFKKNTGFTPIEFRTNVKKVQVELHLS</sequence>
<dbReference type="InterPro" id="IPR018060">
    <property type="entry name" value="HTH_AraC"/>
</dbReference>
<dbReference type="PROSITE" id="PS01124">
    <property type="entry name" value="HTH_ARAC_FAMILY_2"/>
    <property type="match status" value="1"/>
</dbReference>
<keyword evidence="3" id="KW-0804">Transcription</keyword>
<keyword evidence="1" id="KW-0805">Transcription regulation</keyword>
<dbReference type="GO" id="GO:0003700">
    <property type="term" value="F:DNA-binding transcription factor activity"/>
    <property type="evidence" value="ECO:0007669"/>
    <property type="project" value="InterPro"/>
</dbReference>
<dbReference type="InterPro" id="IPR009057">
    <property type="entry name" value="Homeodomain-like_sf"/>
</dbReference>
<dbReference type="SUPFAM" id="SSF46689">
    <property type="entry name" value="Homeodomain-like"/>
    <property type="match status" value="1"/>
</dbReference>
<feature type="domain" description="HTH araC/xylS-type" evidence="4">
    <location>
        <begin position="176"/>
        <end position="274"/>
    </location>
</feature>